<evidence type="ECO:0000313" key="2">
    <source>
        <dbReference type="EMBL" id="PFX15811.1"/>
    </source>
</evidence>
<dbReference type="PROSITE" id="PS50994">
    <property type="entry name" value="INTEGRASE"/>
    <property type="match status" value="1"/>
</dbReference>
<dbReference type="SUPFAM" id="SSF53098">
    <property type="entry name" value="Ribonuclease H-like"/>
    <property type="match status" value="1"/>
</dbReference>
<dbReference type="GO" id="GO:0003676">
    <property type="term" value="F:nucleic acid binding"/>
    <property type="evidence" value="ECO:0007669"/>
    <property type="project" value="InterPro"/>
</dbReference>
<dbReference type="AlphaFoldDB" id="A0A2B4RDV7"/>
<keyword evidence="3" id="KW-1185">Reference proteome</keyword>
<dbReference type="EMBL" id="LSMT01000607">
    <property type="protein sequence ID" value="PFX15811.1"/>
    <property type="molecule type" value="Genomic_DNA"/>
</dbReference>
<dbReference type="GO" id="GO:0015074">
    <property type="term" value="P:DNA integration"/>
    <property type="evidence" value="ECO:0007669"/>
    <property type="project" value="InterPro"/>
</dbReference>
<dbReference type="Pfam" id="PF18701">
    <property type="entry name" value="DUF5641"/>
    <property type="match status" value="1"/>
</dbReference>
<sequence length="515" mass="58894">MGGKVFGIHAPSEAVQCGRSPRRRNDSPSAEKKVNAFNELVQCLDDRSLSLVIREANNDGRKALRVLREHYQGKGKPRIIAVYTELTSLRMNDGETTTDYIIRAETAATALRAAGKVMSDGLLVAIALKGLLSSYRTFATVVMQREKQMTFAEFKTALRSHEENERCFRSENDGVMLANASKPVPAKKLRKKPLDQLMGQIPTLRVAAGFPPFSNTAIDMFGPMHIKLNRKTLKEAQVVIFACMTTRAVHLELASDKTSDTFLMAFRRFASFRGHPNVCWSDCGTNFVGTQAYFKEVMRNWNLPKIQSVLSEDFCCEFKWLWNIPHASHQNGVVETLIKSVRQSLAATCKSQSFAEEQWRTFLSETTYIINGRPLYPSSNDIWEGPPITPNDILIGHHLPPPQPESEERVNPRHLLRSTQNRVNEFWKCWMRYFTPNLLPRNKWFRTRENVKVDDLVLELDPNQKRSRWKLARVVTTYPRNNGLVRKARIKTQIGEYDRPIHKLCLIATKEELNT</sequence>
<dbReference type="InterPro" id="IPR012337">
    <property type="entry name" value="RNaseH-like_sf"/>
</dbReference>
<comment type="caution">
    <text evidence="2">The sequence shown here is derived from an EMBL/GenBank/DDBJ whole genome shotgun (WGS) entry which is preliminary data.</text>
</comment>
<dbReference type="OrthoDB" id="5972098at2759"/>
<proteinExistence type="predicted"/>
<dbReference type="PANTHER" id="PTHR47331">
    <property type="entry name" value="PHD-TYPE DOMAIN-CONTAINING PROTEIN"/>
    <property type="match status" value="1"/>
</dbReference>
<organism evidence="2 3">
    <name type="scientific">Stylophora pistillata</name>
    <name type="common">Smooth cauliflower coral</name>
    <dbReference type="NCBI Taxonomy" id="50429"/>
    <lineage>
        <taxon>Eukaryota</taxon>
        <taxon>Metazoa</taxon>
        <taxon>Cnidaria</taxon>
        <taxon>Anthozoa</taxon>
        <taxon>Hexacorallia</taxon>
        <taxon>Scleractinia</taxon>
        <taxon>Astrocoeniina</taxon>
        <taxon>Pocilloporidae</taxon>
        <taxon>Stylophora</taxon>
    </lineage>
</organism>
<dbReference type="Proteomes" id="UP000225706">
    <property type="component" value="Unassembled WGS sequence"/>
</dbReference>
<feature type="domain" description="Integrase catalytic" evidence="1">
    <location>
        <begin position="208"/>
        <end position="398"/>
    </location>
</feature>
<dbReference type="STRING" id="50429.A0A2B4RDV7"/>
<name>A0A2B4RDV7_STYPI</name>
<dbReference type="InterPro" id="IPR040676">
    <property type="entry name" value="DUF5641"/>
</dbReference>
<gene>
    <name evidence="2" type="ORF">AWC38_SpisGene19953</name>
</gene>
<evidence type="ECO:0000313" key="3">
    <source>
        <dbReference type="Proteomes" id="UP000225706"/>
    </source>
</evidence>
<dbReference type="Pfam" id="PF14223">
    <property type="entry name" value="Retrotran_gag_2"/>
    <property type="match status" value="1"/>
</dbReference>
<accession>A0A2B4RDV7</accession>
<dbReference type="InterPro" id="IPR001584">
    <property type="entry name" value="Integrase_cat-core"/>
</dbReference>
<dbReference type="Gene3D" id="3.30.420.10">
    <property type="entry name" value="Ribonuclease H-like superfamily/Ribonuclease H"/>
    <property type="match status" value="1"/>
</dbReference>
<protein>
    <recommendedName>
        <fullName evidence="1">Integrase catalytic domain-containing protein</fullName>
    </recommendedName>
</protein>
<evidence type="ECO:0000259" key="1">
    <source>
        <dbReference type="PROSITE" id="PS50994"/>
    </source>
</evidence>
<reference evidence="3" key="1">
    <citation type="journal article" date="2017" name="bioRxiv">
        <title>Comparative analysis of the genomes of Stylophora pistillata and Acropora digitifera provides evidence for extensive differences between species of corals.</title>
        <authorList>
            <person name="Voolstra C.R."/>
            <person name="Li Y."/>
            <person name="Liew Y.J."/>
            <person name="Baumgarten S."/>
            <person name="Zoccola D."/>
            <person name="Flot J.-F."/>
            <person name="Tambutte S."/>
            <person name="Allemand D."/>
            <person name="Aranda M."/>
        </authorList>
    </citation>
    <scope>NUCLEOTIDE SEQUENCE [LARGE SCALE GENOMIC DNA]</scope>
</reference>
<dbReference type="InterPro" id="IPR036397">
    <property type="entry name" value="RNaseH_sf"/>
</dbReference>